<dbReference type="Proteomes" id="UP000239590">
    <property type="component" value="Unassembled WGS sequence"/>
</dbReference>
<protein>
    <submittedName>
        <fullName evidence="1">Uncharacterized protein</fullName>
    </submittedName>
</protein>
<accession>A0A2S7IN65</accession>
<sequence>MLAASGEGKTTFLSSMDDNIRRDLASSIGLNLTLDSQLAAQLDQNREKLIASLGKGTITYFDGIQSTEAVATYPLEISHKNSEPFLVVSFNDIPGNWITDATEKVVKFIQESSVIVIPIDSSAVMNDMQDCKANVQNLLQVLKLGLEKNSDTKLVLFIPTKCETYLVNDTLTKDLTLKIFEVYQKIFDFLGLQENLKSALIPIQTLGNASFMYHKKVQLIHTNTEVWKPVFSVTQRNQYNPQHIEYPYLYLFSFIFEQYYLKRKKGLIGFFRNLFKELHYLKLTNERLHSRCLNYSNLKVLR</sequence>
<reference evidence="2" key="1">
    <citation type="submission" date="2018-02" db="EMBL/GenBank/DDBJ databases">
        <title>Genome sequencing of Solimonas sp. HR-BB.</title>
        <authorList>
            <person name="Lee Y."/>
            <person name="Jeon C.O."/>
        </authorList>
    </citation>
    <scope>NUCLEOTIDE SEQUENCE [LARGE SCALE GENOMIC DNA]</scope>
    <source>
        <strain evidence="2">HR-U</strain>
    </source>
</reference>
<dbReference type="AlphaFoldDB" id="A0A2S7IN65"/>
<gene>
    <name evidence="1" type="ORF">C5O19_05425</name>
</gene>
<comment type="caution">
    <text evidence="1">The sequence shown here is derived from an EMBL/GenBank/DDBJ whole genome shotgun (WGS) entry which is preliminary data.</text>
</comment>
<organism evidence="1 2">
    <name type="scientific">Siphonobacter curvatus</name>
    <dbReference type="NCBI Taxonomy" id="2094562"/>
    <lineage>
        <taxon>Bacteria</taxon>
        <taxon>Pseudomonadati</taxon>
        <taxon>Bacteroidota</taxon>
        <taxon>Cytophagia</taxon>
        <taxon>Cytophagales</taxon>
        <taxon>Cytophagaceae</taxon>
        <taxon>Siphonobacter</taxon>
    </lineage>
</organism>
<proteinExistence type="predicted"/>
<evidence type="ECO:0000313" key="1">
    <source>
        <dbReference type="EMBL" id="PQA59096.1"/>
    </source>
</evidence>
<name>A0A2S7IN65_9BACT</name>
<dbReference type="EMBL" id="PTRA01000001">
    <property type="protein sequence ID" value="PQA59096.1"/>
    <property type="molecule type" value="Genomic_DNA"/>
</dbReference>
<evidence type="ECO:0000313" key="2">
    <source>
        <dbReference type="Proteomes" id="UP000239590"/>
    </source>
</evidence>
<keyword evidence="2" id="KW-1185">Reference proteome</keyword>